<dbReference type="GO" id="GO:0004748">
    <property type="term" value="F:ribonucleoside-diphosphate reductase activity, thioredoxin disulfide as acceptor"/>
    <property type="evidence" value="ECO:0007669"/>
    <property type="project" value="TreeGrafter"/>
</dbReference>
<keyword evidence="8" id="KW-0676">Redox-active center</keyword>
<dbReference type="InterPro" id="IPR050862">
    <property type="entry name" value="RdRp_reductase_class-2"/>
</dbReference>
<keyword evidence="4" id="KW-0846">Cobalamin</keyword>
<evidence type="ECO:0000256" key="2">
    <source>
        <dbReference type="ARBA" id="ARBA00005654"/>
    </source>
</evidence>
<keyword evidence="6" id="KW-0560">Oxidoreductase</keyword>
<evidence type="ECO:0000256" key="8">
    <source>
        <dbReference type="ARBA" id="ARBA00023284"/>
    </source>
</evidence>
<dbReference type="EC" id="1.17.4.2" evidence="3"/>
<comment type="cofactor">
    <cofactor evidence="1">
        <name>adenosylcob(III)alamin</name>
        <dbReference type="ChEBI" id="CHEBI:18408"/>
    </cofactor>
</comment>
<feature type="domain" description="B12-dependent ribonucleotide reductase insertion" evidence="12">
    <location>
        <begin position="382"/>
        <end position="445"/>
    </location>
</feature>
<keyword evidence="9" id="KW-0170">Cobalt</keyword>
<evidence type="ECO:0000256" key="1">
    <source>
        <dbReference type="ARBA" id="ARBA00001922"/>
    </source>
</evidence>
<dbReference type="PANTHER" id="PTHR43371:SF1">
    <property type="entry name" value="RIBONUCLEOSIDE-DIPHOSPHATE REDUCTASE"/>
    <property type="match status" value="1"/>
</dbReference>
<dbReference type="PANTHER" id="PTHR43371">
    <property type="entry name" value="VITAMIN B12-DEPENDENT RIBONUCLEOTIDE REDUCTASE"/>
    <property type="match status" value="1"/>
</dbReference>
<dbReference type="Pfam" id="PF17975">
    <property type="entry name" value="RNR_Alpha"/>
    <property type="match status" value="1"/>
</dbReference>
<name>A0A7S1PH26_9EUKA</name>
<protein>
    <recommendedName>
        <fullName evidence="3">ribonucleoside-triphosphate reductase (thioredoxin)</fullName>
        <ecNumber evidence="3">1.17.4.2</ecNumber>
    </recommendedName>
</protein>
<reference evidence="13" key="1">
    <citation type="submission" date="2021-01" db="EMBL/GenBank/DDBJ databases">
        <authorList>
            <person name="Corre E."/>
            <person name="Pelletier E."/>
            <person name="Niang G."/>
            <person name="Scheremetjew M."/>
            <person name="Finn R."/>
            <person name="Kale V."/>
            <person name="Holt S."/>
            <person name="Cochrane G."/>
            <person name="Meng A."/>
            <person name="Brown T."/>
            <person name="Cohen L."/>
        </authorList>
    </citation>
    <scope>NUCLEOTIDE SEQUENCE</scope>
    <source>
        <strain evidence="13">WS</strain>
    </source>
</reference>
<gene>
    <name evidence="13" type="ORF">PCOS0759_LOCUS4624</name>
</gene>
<evidence type="ECO:0000313" key="13">
    <source>
        <dbReference type="EMBL" id="CAD9081384.1"/>
    </source>
</evidence>
<evidence type="ECO:0000256" key="9">
    <source>
        <dbReference type="ARBA" id="ARBA00023285"/>
    </source>
</evidence>
<evidence type="ECO:0000256" key="4">
    <source>
        <dbReference type="ARBA" id="ARBA00022628"/>
    </source>
</evidence>
<dbReference type="InterPro" id="IPR054158">
    <property type="entry name" value="RNR-II_ins_dom"/>
</dbReference>
<evidence type="ECO:0000256" key="6">
    <source>
        <dbReference type="ARBA" id="ARBA00023002"/>
    </source>
</evidence>
<accession>A0A7S1PH26</accession>
<evidence type="ECO:0000256" key="10">
    <source>
        <dbReference type="ARBA" id="ARBA00048987"/>
    </source>
</evidence>
<evidence type="ECO:0000256" key="7">
    <source>
        <dbReference type="ARBA" id="ARBA00023157"/>
    </source>
</evidence>
<dbReference type="Gene3D" id="3.20.70.20">
    <property type="match status" value="3"/>
</dbReference>
<keyword evidence="5" id="KW-0235">DNA replication</keyword>
<feature type="domain" description="Ribonucleotide reductase alpha-helical" evidence="11">
    <location>
        <begin position="208"/>
        <end position="309"/>
    </location>
</feature>
<comment type="catalytic activity">
    <reaction evidence="10">
        <text>a 2'-deoxyribonucleoside 5'-triphosphate + [thioredoxin]-disulfide + H2O = a ribonucleoside 5'-triphosphate + [thioredoxin]-dithiol</text>
        <dbReference type="Rhea" id="RHEA:12701"/>
        <dbReference type="Rhea" id="RHEA-COMP:10698"/>
        <dbReference type="Rhea" id="RHEA-COMP:10700"/>
        <dbReference type="ChEBI" id="CHEBI:15377"/>
        <dbReference type="ChEBI" id="CHEBI:29950"/>
        <dbReference type="ChEBI" id="CHEBI:50058"/>
        <dbReference type="ChEBI" id="CHEBI:61557"/>
        <dbReference type="ChEBI" id="CHEBI:61560"/>
        <dbReference type="EC" id="1.17.4.2"/>
    </reaction>
</comment>
<dbReference type="GO" id="GO:0031419">
    <property type="term" value="F:cobalamin binding"/>
    <property type="evidence" value="ECO:0007669"/>
    <property type="project" value="UniProtKB-KW"/>
</dbReference>
<dbReference type="EMBL" id="HBGD01005572">
    <property type="protein sequence ID" value="CAD9081384.1"/>
    <property type="molecule type" value="Transcribed_RNA"/>
</dbReference>
<organism evidence="13">
    <name type="scientific">Percolomonas cosmopolitus</name>
    <dbReference type="NCBI Taxonomy" id="63605"/>
    <lineage>
        <taxon>Eukaryota</taxon>
        <taxon>Discoba</taxon>
        <taxon>Heterolobosea</taxon>
        <taxon>Tetramitia</taxon>
        <taxon>Eutetramitia</taxon>
        <taxon>Percolomonadidae</taxon>
        <taxon>Percolomonas</taxon>
    </lineage>
</organism>
<proteinExistence type="inferred from homology"/>
<dbReference type="AlphaFoldDB" id="A0A7S1PH26"/>
<dbReference type="GO" id="GO:0008998">
    <property type="term" value="F:ribonucleoside-triphosphate reductase (thioredoxin) activity"/>
    <property type="evidence" value="ECO:0007669"/>
    <property type="project" value="UniProtKB-EC"/>
</dbReference>
<dbReference type="Pfam" id="PF21995">
    <property type="entry name" value="RNR-II_ins_dom"/>
    <property type="match status" value="1"/>
</dbReference>
<dbReference type="InterPro" id="IPR040763">
    <property type="entry name" value="RNR_alpha_hel"/>
</dbReference>
<dbReference type="GO" id="GO:0006260">
    <property type="term" value="P:DNA replication"/>
    <property type="evidence" value="ECO:0007669"/>
    <property type="project" value="UniProtKB-KW"/>
</dbReference>
<keyword evidence="7" id="KW-1015">Disulfide bond</keyword>
<comment type="similarity">
    <text evidence="2">Belongs to the class II ribonucleoside-triphosphate reductase family.</text>
</comment>
<sequence>MWVLWLDDMFARNVCACSLVKEGHERRMDQAYFFLFTQHPASDLSCSLSRDPHPSFCIQSTHSNPFTSISPKIAYFCSFATICLLFLLSSVQPSSSSSTLHQMLGHSRHFLRKISVNTLTMAATTHTMVELGPRVLATCSMRKRSRITTMRAFSSYQKEDASLEEEDSLKQQFDNAFQRHDPSAAKTAIGQQTFLQTPLPQDTSPFRLTDNFLQQYKDKSPPFGFNGLGEIVYRRTYSRVDLETGKNEEWWQTVARVVNGTFNMQKRWIQEHRLGWNAWKAQKSAQEMYKRIFDMKFLPPGRGLWAMGSPITEHKKLFAALNNCAFISTDVMKSNSSEPSKPFYFLMDLSMLGVGVGFDTKGAGYHVKGPKPTPSEHTPLIIEDSREGWVESVRVLLDAHFLGKERPVFDYSQIRPKGAPIRGFGGISSGPETLQTLHRELEKILAPFDGKALTARAIVDVMNLIGKCIVSGNVRQTAEIAFGEYNDVEFMDLKNYDLNPERAAFGWTSNNSVFAKVGMKYGEVAKRIAHNGEPGIAFLHNMKAFSRMNSDEDWKDRRAAGGNPCLEQTLESYELCCLVETFPNNHEDLDDYLKTLKMAYLYAKTVTLGKTHWAESNRVMLRNRRIGCSMSGIAQFVTNRGIEELRRWCNTGYHAIQEHDRSFSDWLAIPRSIKTTSVKPSGTVSLLAGATPGLHYPESRHYIRRLRMGKSSSLLPPLIEAGYKVEVSVDDPENTMVVEFPVKLGDNIRTASELSMWEQLSLAAFMQKYWADNQVSCTVTFDPEKESTQIEHALDYFQYQLKGISFLPRLPMGAFKQMPYEHISAEEYEQMVSKIKTLDTSRASAAEPTPDKFCENSVCSLS</sequence>
<dbReference type="SUPFAM" id="SSF51998">
    <property type="entry name" value="PFL-like glycyl radical enzymes"/>
    <property type="match status" value="1"/>
</dbReference>
<evidence type="ECO:0000259" key="12">
    <source>
        <dbReference type="Pfam" id="PF21995"/>
    </source>
</evidence>
<evidence type="ECO:0000256" key="3">
    <source>
        <dbReference type="ARBA" id="ARBA00012275"/>
    </source>
</evidence>
<evidence type="ECO:0000259" key="11">
    <source>
        <dbReference type="Pfam" id="PF17975"/>
    </source>
</evidence>
<evidence type="ECO:0000256" key="5">
    <source>
        <dbReference type="ARBA" id="ARBA00022705"/>
    </source>
</evidence>